<dbReference type="AlphaFoldDB" id="A0A8J8P259"/>
<reference evidence="1" key="1">
    <citation type="submission" date="2019-06" db="EMBL/GenBank/DDBJ databases">
        <authorList>
            <person name="Zheng W."/>
        </authorList>
    </citation>
    <scope>NUCLEOTIDE SEQUENCE</scope>
    <source>
        <strain evidence="1">QDHG01</strain>
    </source>
</reference>
<evidence type="ECO:0000313" key="2">
    <source>
        <dbReference type="Proteomes" id="UP000785679"/>
    </source>
</evidence>
<dbReference type="Proteomes" id="UP000785679">
    <property type="component" value="Unassembled WGS sequence"/>
</dbReference>
<proteinExistence type="predicted"/>
<comment type="caution">
    <text evidence="1">The sequence shown here is derived from an EMBL/GenBank/DDBJ whole genome shotgun (WGS) entry which is preliminary data.</text>
</comment>
<sequence length="736" mass="82254">MQFNLNPIATPPRYQWGVQRASTGWPGMYSLGMQFPNVYEQWDLYGFNYWDYGTYHYLYMYRIATTVRAPANALQWQIYLNKQEYFMVSSYMSMYNANNGYHVALLAYTAIRPAGAYWYYSLSIAFVVIYNPSRTCAGYQNLFDPAYQTVGIELRVAGVHQTDWNHFEVLTFVETAPGQKEVLLQLYDLTTWSIQYKRPYPIMKYSTVKFAHYQASTGSFLIPISLLGGNVVHKGGALEDYTVPAGQRIIIIVSTEKAASCYCVNDNIVVYPRGVQFITNYVYNIGQAYATTVTQPRTFSGAFPTWFTANLTSFPSPPDWCTQEILNFITSVQDTKDFTVLVHKVKNIKFTDFQVTSKCGEYTNDMIQYVGAQGGGSPLPQWIMQSLLSPDITFQYDEQNPLPKGTYQVAVTGFIGSIMTTQLFKIVIEGNYGAPQFTNAVKAVSVIVGQSVTMVFPSVTDPDSDRYHFDANRGLLSGSSSLLTSGIKFTPRSDALAGFYTVNITIIDENKYPFSAIFQGNITVIEAPKKGPKQMVSPVIIQQMRKENKLKIIDVTIKKATLDNRGILRVQLYPTSGIPPDIQTAFNNLTFQLFIQSAYQTNGRYQSIAEISFENDGNSSQTASAIQFQVTGISPLSAWRQIQAEKVLIIQTNATLLSMVGEGIAYVVAKGIQIEVKVDRYVNPSMQAIAEAIQSSTQGATMGMLGCSIAINWLLQVLMISYFQGRGNIDVMGIAQ</sequence>
<accession>A0A8J8P259</accession>
<dbReference type="EMBL" id="RRYP01000959">
    <property type="protein sequence ID" value="TNV86602.1"/>
    <property type="molecule type" value="Genomic_DNA"/>
</dbReference>
<gene>
    <name evidence="1" type="ORF">FGO68_gene12422</name>
</gene>
<organism evidence="1 2">
    <name type="scientific">Halteria grandinella</name>
    <dbReference type="NCBI Taxonomy" id="5974"/>
    <lineage>
        <taxon>Eukaryota</taxon>
        <taxon>Sar</taxon>
        <taxon>Alveolata</taxon>
        <taxon>Ciliophora</taxon>
        <taxon>Intramacronucleata</taxon>
        <taxon>Spirotrichea</taxon>
        <taxon>Stichotrichia</taxon>
        <taxon>Sporadotrichida</taxon>
        <taxon>Halteriidae</taxon>
        <taxon>Halteria</taxon>
    </lineage>
</organism>
<keyword evidence="2" id="KW-1185">Reference proteome</keyword>
<name>A0A8J8P259_HALGN</name>
<evidence type="ECO:0000313" key="1">
    <source>
        <dbReference type="EMBL" id="TNV86602.1"/>
    </source>
</evidence>
<protein>
    <submittedName>
        <fullName evidence="1">Uncharacterized protein</fullName>
    </submittedName>
</protein>